<dbReference type="PROSITE" id="PS00149">
    <property type="entry name" value="SULFATASE_2"/>
    <property type="match status" value="1"/>
</dbReference>
<evidence type="ECO:0000256" key="1">
    <source>
        <dbReference type="ARBA" id="ARBA00001913"/>
    </source>
</evidence>
<keyword evidence="5" id="KW-0378">Hydrolase</keyword>
<dbReference type="GO" id="GO:0004065">
    <property type="term" value="F:arylsulfatase activity"/>
    <property type="evidence" value="ECO:0007669"/>
    <property type="project" value="TreeGrafter"/>
</dbReference>
<dbReference type="InterPro" id="IPR000917">
    <property type="entry name" value="Sulfatase_N"/>
</dbReference>
<reference evidence="10" key="1">
    <citation type="journal article" date="2020" name="mSystems">
        <title>Genome- and Community-Level Interaction Insights into Carbon Utilization and Element Cycling Functions of Hydrothermarchaeota in Hydrothermal Sediment.</title>
        <authorList>
            <person name="Zhou Z."/>
            <person name="Liu Y."/>
            <person name="Xu W."/>
            <person name="Pan J."/>
            <person name="Luo Z.H."/>
            <person name="Li M."/>
        </authorList>
    </citation>
    <scope>NUCLEOTIDE SEQUENCE [LARGE SCALE GENOMIC DNA]</scope>
    <source>
        <strain evidence="10">SpSt-339</strain>
    </source>
</reference>
<organism evidence="10">
    <name type="scientific">Schlesneria paludicola</name>
    <dbReference type="NCBI Taxonomy" id="360056"/>
    <lineage>
        <taxon>Bacteria</taxon>
        <taxon>Pseudomonadati</taxon>
        <taxon>Planctomycetota</taxon>
        <taxon>Planctomycetia</taxon>
        <taxon>Planctomycetales</taxon>
        <taxon>Planctomycetaceae</taxon>
        <taxon>Schlesneria</taxon>
    </lineage>
</organism>
<evidence type="ECO:0000256" key="6">
    <source>
        <dbReference type="ARBA" id="ARBA00022837"/>
    </source>
</evidence>
<sequence length="467" mass="51152">MRWLAMTTAFVLLPAAACLSAAERPPSFVIILADDLGYGDLGCYGHPSIRTPHLDRMAAEGMRFTSFYSAAEVCTPSRAALLTGKYPIRTGMCHDQFRVLRRISTGGLPDGEVTLAEALKARGYATAVVGKWHLGVWANNPAHHPSRHGFDVTFGLPHSNDMDPMPGNPPRATARLDQQAGWWNAPLYSGMELIERPADQTQLTRRYTDEAVKFIRAHRSQPFFLYLPHSFPHVPLFASDDFRGKSPRGLYGDVVEELDASVGRVLDTLRSEGLAENTFVFFSSDNGPWLIMDAAGGSAGLLHEGKGSTWEGGMRVPGIAWWPSRIRPGQVQRELATMMDLFPTCARLAGADATTATDGVDLAPVLFDGGAVQRDVFCFYRGTQLYAARLGPWKAHFTTRPAYGPEKPQPHEPPLLFNVVEDPGERFNIAADHPEVLADIVAAVEKHKAGVQPVENQLQATVDAKQP</sequence>
<evidence type="ECO:0000256" key="2">
    <source>
        <dbReference type="ARBA" id="ARBA00008779"/>
    </source>
</evidence>
<accession>A0A7C2JZ17</accession>
<protein>
    <submittedName>
        <fullName evidence="10">Arylsulfatase</fullName>
    </submittedName>
</protein>
<dbReference type="Pfam" id="PF14707">
    <property type="entry name" value="Sulfatase_C"/>
    <property type="match status" value="1"/>
</dbReference>
<gene>
    <name evidence="10" type="ORF">ENQ76_03000</name>
</gene>
<dbReference type="FunFam" id="3.40.720.10:FF:000023">
    <property type="entry name" value="Arylsulfatase A"/>
    <property type="match status" value="1"/>
</dbReference>
<comment type="similarity">
    <text evidence="2">Belongs to the sulfatase family.</text>
</comment>
<proteinExistence type="inferred from homology"/>
<feature type="domain" description="Sulfatase N-terminal" evidence="9">
    <location>
        <begin position="26"/>
        <end position="351"/>
    </location>
</feature>
<keyword evidence="7" id="KW-0325">Glycoprotein</keyword>
<keyword evidence="3" id="KW-0479">Metal-binding</keyword>
<comment type="caution">
    <text evidence="10">The sequence shown here is derived from an EMBL/GenBank/DDBJ whole genome shotgun (WGS) entry which is preliminary data.</text>
</comment>
<keyword evidence="4 8" id="KW-0732">Signal</keyword>
<keyword evidence="6" id="KW-0106">Calcium</keyword>
<dbReference type="GO" id="GO:0046872">
    <property type="term" value="F:metal ion binding"/>
    <property type="evidence" value="ECO:0007669"/>
    <property type="project" value="UniProtKB-KW"/>
</dbReference>
<evidence type="ECO:0000313" key="10">
    <source>
        <dbReference type="EMBL" id="HEN14423.1"/>
    </source>
</evidence>
<evidence type="ECO:0000256" key="7">
    <source>
        <dbReference type="ARBA" id="ARBA00023180"/>
    </source>
</evidence>
<dbReference type="InterPro" id="IPR017850">
    <property type="entry name" value="Alkaline_phosphatase_core_sf"/>
</dbReference>
<dbReference type="Pfam" id="PF00884">
    <property type="entry name" value="Sulfatase"/>
    <property type="match status" value="1"/>
</dbReference>
<dbReference type="InterPro" id="IPR024607">
    <property type="entry name" value="Sulfatase_CS"/>
</dbReference>
<dbReference type="Gene3D" id="3.30.1120.10">
    <property type="match status" value="1"/>
</dbReference>
<dbReference type="Gene3D" id="3.40.720.10">
    <property type="entry name" value="Alkaline Phosphatase, subunit A"/>
    <property type="match status" value="1"/>
</dbReference>
<comment type="cofactor">
    <cofactor evidence="1">
        <name>Ca(2+)</name>
        <dbReference type="ChEBI" id="CHEBI:29108"/>
    </cofactor>
</comment>
<feature type="chain" id="PRO_5027683624" evidence="8">
    <location>
        <begin position="22"/>
        <end position="467"/>
    </location>
</feature>
<dbReference type="PANTHER" id="PTHR42693">
    <property type="entry name" value="ARYLSULFATASE FAMILY MEMBER"/>
    <property type="match status" value="1"/>
</dbReference>
<evidence type="ECO:0000256" key="8">
    <source>
        <dbReference type="SAM" id="SignalP"/>
    </source>
</evidence>
<evidence type="ECO:0000259" key="9">
    <source>
        <dbReference type="Pfam" id="PF00884"/>
    </source>
</evidence>
<evidence type="ECO:0000256" key="5">
    <source>
        <dbReference type="ARBA" id="ARBA00022801"/>
    </source>
</evidence>
<dbReference type="InterPro" id="IPR050738">
    <property type="entry name" value="Sulfatase"/>
</dbReference>
<dbReference type="PANTHER" id="PTHR42693:SF11">
    <property type="entry name" value="ARYLSULFATASE A"/>
    <property type="match status" value="1"/>
</dbReference>
<feature type="signal peptide" evidence="8">
    <location>
        <begin position="1"/>
        <end position="21"/>
    </location>
</feature>
<dbReference type="EMBL" id="DSOK01000091">
    <property type="protein sequence ID" value="HEN14423.1"/>
    <property type="molecule type" value="Genomic_DNA"/>
</dbReference>
<evidence type="ECO:0000256" key="4">
    <source>
        <dbReference type="ARBA" id="ARBA00022729"/>
    </source>
</evidence>
<dbReference type="CDD" id="cd16026">
    <property type="entry name" value="GALNS_like"/>
    <property type="match status" value="1"/>
</dbReference>
<dbReference type="AlphaFoldDB" id="A0A7C2JZ17"/>
<name>A0A7C2JZ17_9PLAN</name>
<evidence type="ECO:0000256" key="3">
    <source>
        <dbReference type="ARBA" id="ARBA00022723"/>
    </source>
</evidence>
<dbReference type="SUPFAM" id="SSF53649">
    <property type="entry name" value="Alkaline phosphatase-like"/>
    <property type="match status" value="1"/>
</dbReference>